<reference evidence="2 3" key="1">
    <citation type="submission" date="2018-06" db="EMBL/GenBank/DDBJ databases">
        <authorList>
            <consortium name="Pathogen Informatics"/>
            <person name="Doyle S."/>
        </authorList>
    </citation>
    <scope>NUCLEOTIDE SEQUENCE [LARGE SCALE GENOMIC DNA]</scope>
    <source>
        <strain evidence="2 3">NCTC5053</strain>
    </source>
</reference>
<name>A0A378AF26_KLEPN</name>
<dbReference type="Pfam" id="PF00381">
    <property type="entry name" value="PTS-HPr"/>
    <property type="match status" value="1"/>
</dbReference>
<evidence type="ECO:0000259" key="1">
    <source>
        <dbReference type="PROSITE" id="PS51350"/>
    </source>
</evidence>
<dbReference type="AlphaFoldDB" id="A0A378AF26"/>
<dbReference type="SUPFAM" id="SSF47831">
    <property type="entry name" value="Enzyme I of the PEP:sugar phosphotransferase system HPr-binding (sub)domain"/>
    <property type="match status" value="1"/>
</dbReference>
<dbReference type="Gene3D" id="3.30.1340.10">
    <property type="entry name" value="HPr-like"/>
    <property type="match status" value="1"/>
</dbReference>
<dbReference type="SUPFAM" id="SSF55594">
    <property type="entry name" value="HPr-like"/>
    <property type="match status" value="1"/>
</dbReference>
<proteinExistence type="predicted"/>
<dbReference type="PRINTS" id="PR00107">
    <property type="entry name" value="PHOSPHOCPHPR"/>
</dbReference>
<dbReference type="GO" id="GO:0016740">
    <property type="term" value="F:transferase activity"/>
    <property type="evidence" value="ECO:0007669"/>
    <property type="project" value="UniProtKB-KW"/>
</dbReference>
<evidence type="ECO:0000313" key="2">
    <source>
        <dbReference type="EMBL" id="STV07588.1"/>
    </source>
</evidence>
<keyword evidence="2" id="KW-0808">Transferase</keyword>
<dbReference type="InterPro" id="IPR036618">
    <property type="entry name" value="PtsI_HPr-bd_sf"/>
</dbReference>
<keyword evidence="2" id="KW-0670">Pyruvate</keyword>
<dbReference type="PANTHER" id="PTHR46244">
    <property type="entry name" value="PHOSPHOENOLPYRUVATE-PROTEIN PHOSPHOTRANSFERASE"/>
    <property type="match status" value="1"/>
</dbReference>
<dbReference type="InterPro" id="IPR001020">
    <property type="entry name" value="PTS_HPr_His_P_site"/>
</dbReference>
<dbReference type="Proteomes" id="UP000254387">
    <property type="component" value="Unassembled WGS sequence"/>
</dbReference>
<feature type="domain" description="HPr" evidence="1">
    <location>
        <begin position="2"/>
        <end position="91"/>
    </location>
</feature>
<sequence>MALVIEFTCDLPNGVHARPASLVETLCNRFSSAIEWRNLRRGTGGNAKSALAIIGSNTLKGDACQLLISGEDEAEAFAAITAFMRDEFPHCDAPLPAAPTLDVQPVPESLSRLNPTLFHAHPVCPAARRDAGFISNHADSARAGRTARRRQSRTGAAALDNGLRLLVKDIELRLLDNDGTASAILEAHRSLATGCLAAPAPAWWHPHRPQLRPAIVATGDHFCAQFRDSGNSYLQERVLDVRDVCFHCYSISTAKLVSRRRASCGKRPFCLADELTPSQFLELDKTHLKGLLLRSGGHHLAYRDSGTLIQYPYSGGRGFSRAAAVGGYAGAD</sequence>
<gene>
    <name evidence="2" type="primary">fryA_4</name>
    <name evidence="2" type="ORF">NCTC5053_01994</name>
</gene>
<dbReference type="PROSITE" id="PS51350">
    <property type="entry name" value="PTS_HPR_DOM"/>
    <property type="match status" value="1"/>
</dbReference>
<dbReference type="GO" id="GO:0009401">
    <property type="term" value="P:phosphoenolpyruvate-dependent sugar phosphotransferase system"/>
    <property type="evidence" value="ECO:0007669"/>
    <property type="project" value="InterPro"/>
</dbReference>
<dbReference type="InterPro" id="IPR035895">
    <property type="entry name" value="HPr-like_sf"/>
</dbReference>
<dbReference type="CDD" id="cd00367">
    <property type="entry name" value="PTS-HPr_like"/>
    <property type="match status" value="1"/>
</dbReference>
<protein>
    <submittedName>
        <fullName evidence="2">PTS system phosphoenolpyruvate-protein phosphotransferase</fullName>
    </submittedName>
</protein>
<dbReference type="InterPro" id="IPR000032">
    <property type="entry name" value="HPr-like"/>
</dbReference>
<accession>A0A378AF26</accession>
<evidence type="ECO:0000313" key="3">
    <source>
        <dbReference type="Proteomes" id="UP000254387"/>
    </source>
</evidence>
<dbReference type="Gene3D" id="1.10.274.10">
    <property type="entry name" value="PtsI, HPr-binding domain"/>
    <property type="match status" value="1"/>
</dbReference>
<dbReference type="InterPro" id="IPR050499">
    <property type="entry name" value="PEP-utilizing_PTS_enzyme"/>
</dbReference>
<dbReference type="Gene3D" id="3.50.30.10">
    <property type="entry name" value="Phosphohistidine domain"/>
    <property type="match status" value="1"/>
</dbReference>
<dbReference type="PROSITE" id="PS00369">
    <property type="entry name" value="PTS_HPR_HIS"/>
    <property type="match status" value="1"/>
</dbReference>
<dbReference type="EMBL" id="UGMN01000004">
    <property type="protein sequence ID" value="STV07588.1"/>
    <property type="molecule type" value="Genomic_DNA"/>
</dbReference>
<dbReference type="PANTHER" id="PTHR46244:SF4">
    <property type="entry name" value="MULTIPHOSPHORYL TRANSFER PROTEIN 1-RELATED"/>
    <property type="match status" value="1"/>
</dbReference>
<organism evidence="2 3">
    <name type="scientific">Klebsiella pneumoniae</name>
    <dbReference type="NCBI Taxonomy" id="573"/>
    <lineage>
        <taxon>Bacteria</taxon>
        <taxon>Pseudomonadati</taxon>
        <taxon>Pseudomonadota</taxon>
        <taxon>Gammaproteobacteria</taxon>
        <taxon>Enterobacterales</taxon>
        <taxon>Enterobacteriaceae</taxon>
        <taxon>Klebsiella/Raoultella group</taxon>
        <taxon>Klebsiella</taxon>
        <taxon>Klebsiella pneumoniae complex</taxon>
    </lineage>
</organism>